<dbReference type="SUPFAM" id="SSF48726">
    <property type="entry name" value="Immunoglobulin"/>
    <property type="match status" value="2"/>
</dbReference>
<keyword evidence="2" id="KW-0393">Immunoglobulin domain</keyword>
<reference evidence="4 5" key="1">
    <citation type="journal article" date="2018" name="Nat. Ecol. Evol.">
        <title>Shark genomes provide insights into elasmobranch evolution and the origin of vertebrates.</title>
        <authorList>
            <person name="Hara Y"/>
            <person name="Yamaguchi K"/>
            <person name="Onimaru K"/>
            <person name="Kadota M"/>
            <person name="Koyanagi M"/>
            <person name="Keeley SD"/>
            <person name="Tatsumi K"/>
            <person name="Tanaka K"/>
            <person name="Motone F"/>
            <person name="Kageyama Y"/>
            <person name="Nozu R"/>
            <person name="Adachi N"/>
            <person name="Nishimura O"/>
            <person name="Nakagawa R"/>
            <person name="Tanegashima C"/>
            <person name="Kiyatake I"/>
            <person name="Matsumoto R"/>
            <person name="Murakumo K"/>
            <person name="Nishida K"/>
            <person name="Terakita A"/>
            <person name="Kuratani S"/>
            <person name="Sato K"/>
            <person name="Hyodo S Kuraku.S."/>
        </authorList>
    </citation>
    <scope>NUCLEOTIDE SEQUENCE [LARGE SCALE GENOMIC DNA]</scope>
</reference>
<keyword evidence="1" id="KW-1015">Disulfide bond</keyword>
<evidence type="ECO:0000259" key="3">
    <source>
        <dbReference type="PROSITE" id="PS50835"/>
    </source>
</evidence>
<evidence type="ECO:0000256" key="1">
    <source>
        <dbReference type="ARBA" id="ARBA00023157"/>
    </source>
</evidence>
<accession>A0A401QF69</accession>
<dbReference type="PANTHER" id="PTHR19944:SF98">
    <property type="entry name" value="IG-LIKE DOMAIN-CONTAINING PROTEIN"/>
    <property type="match status" value="1"/>
</dbReference>
<dbReference type="EMBL" id="BFAA01051557">
    <property type="protein sequence ID" value="GCB84004.1"/>
    <property type="molecule type" value="Genomic_DNA"/>
</dbReference>
<dbReference type="InterPro" id="IPR003597">
    <property type="entry name" value="Ig_C1-set"/>
</dbReference>
<dbReference type="Pfam" id="PF07654">
    <property type="entry name" value="C1-set"/>
    <property type="match status" value="2"/>
</dbReference>
<comment type="caution">
    <text evidence="4">The sequence shown here is derived from an EMBL/GenBank/DDBJ whole genome shotgun (WGS) entry which is preliminary data.</text>
</comment>
<name>A0A401QF69_SCYTO</name>
<dbReference type="InterPro" id="IPR003006">
    <property type="entry name" value="Ig/MHC_CS"/>
</dbReference>
<proteinExistence type="predicted"/>
<dbReference type="FunFam" id="2.60.40.10:FF:000463">
    <property type="entry name" value="Immunoglobulin heavy constant gamma 1"/>
    <property type="match status" value="1"/>
</dbReference>
<evidence type="ECO:0000313" key="5">
    <source>
        <dbReference type="Proteomes" id="UP000288216"/>
    </source>
</evidence>
<dbReference type="PANTHER" id="PTHR19944">
    <property type="entry name" value="MHC CLASS II-RELATED"/>
    <property type="match status" value="1"/>
</dbReference>
<dbReference type="STRING" id="75743.A0A401QF69"/>
<gene>
    <name evidence="4" type="ORF">scyTo_0024616</name>
</gene>
<dbReference type="InterPro" id="IPR050160">
    <property type="entry name" value="MHC/Immunoglobulin"/>
</dbReference>
<protein>
    <recommendedName>
        <fullName evidence="3">Ig-like domain-containing protein</fullName>
    </recommendedName>
</protein>
<dbReference type="OMA" id="EGRCSNI"/>
<evidence type="ECO:0000256" key="2">
    <source>
        <dbReference type="ARBA" id="ARBA00023319"/>
    </source>
</evidence>
<dbReference type="PROSITE" id="PS50835">
    <property type="entry name" value="IG_LIKE"/>
    <property type="match status" value="1"/>
</dbReference>
<organism evidence="4 5">
    <name type="scientific">Scyliorhinus torazame</name>
    <name type="common">Cloudy catshark</name>
    <name type="synonym">Catulus torazame</name>
    <dbReference type="NCBI Taxonomy" id="75743"/>
    <lineage>
        <taxon>Eukaryota</taxon>
        <taxon>Metazoa</taxon>
        <taxon>Chordata</taxon>
        <taxon>Craniata</taxon>
        <taxon>Vertebrata</taxon>
        <taxon>Chondrichthyes</taxon>
        <taxon>Elasmobranchii</taxon>
        <taxon>Galeomorphii</taxon>
        <taxon>Galeoidea</taxon>
        <taxon>Carcharhiniformes</taxon>
        <taxon>Scyliorhinidae</taxon>
        <taxon>Scyliorhinus</taxon>
    </lineage>
</organism>
<feature type="domain" description="Ig-like" evidence="3">
    <location>
        <begin position="78"/>
        <end position="174"/>
    </location>
</feature>
<dbReference type="InterPro" id="IPR013783">
    <property type="entry name" value="Ig-like_fold"/>
</dbReference>
<dbReference type="InterPro" id="IPR036179">
    <property type="entry name" value="Ig-like_dom_sf"/>
</dbReference>
<dbReference type="SMART" id="SM00407">
    <property type="entry name" value="IGc1"/>
    <property type="match status" value="2"/>
</dbReference>
<dbReference type="Proteomes" id="UP000288216">
    <property type="component" value="Unassembled WGS sequence"/>
</dbReference>
<dbReference type="OrthoDB" id="9625757at2759"/>
<keyword evidence="5" id="KW-1185">Reference proteome</keyword>
<sequence length="183" mass="20150">MDYSPEITSLTWKKDGQLITTGVKKYPSVRNKKGTYTLSSQLTITESEGRCSNISCEVRHSGSDKSNGMKCPPPVNTPNVLLTVSSNEEISSKKFATMVCSVNDFRPKSMTVKWLKNGQPMGSGFATSPPCEVNRNFSASSRLTVSAGEWFSKAVYTCQVTHQEGTQSQNITASGKRHKQRKQ</sequence>
<evidence type="ECO:0000313" key="4">
    <source>
        <dbReference type="EMBL" id="GCB84004.1"/>
    </source>
</evidence>
<dbReference type="AlphaFoldDB" id="A0A401QF69"/>
<dbReference type="InterPro" id="IPR007110">
    <property type="entry name" value="Ig-like_dom"/>
</dbReference>
<dbReference type="Gene3D" id="2.60.40.10">
    <property type="entry name" value="Immunoglobulins"/>
    <property type="match status" value="2"/>
</dbReference>
<dbReference type="PROSITE" id="PS00290">
    <property type="entry name" value="IG_MHC"/>
    <property type="match status" value="1"/>
</dbReference>